<sequence>MSETASFPADATTISTSLHAAPAAGRRPFVEIDSWALKANWRSLAMASGRARTAAAVKADAYGLGVETTAKALFGAGCRDFFVAYAEEGASVREAMPGKNFRVFVLQGLDPQAAAICRRHRLIPVLSTPQDIATWQETAAGELPGVCALQLETGMNRLGLDEAEAKRAARLAAEGKLDLALVMSHLASADDRDGTQSQGQLERFQALTAHFPHVGRSLANSAGTFLDPSYHFDLTRPGIALYGGAASLDPDGSIRPVVTLKAHILQLRWAAKGQAVGYGASARLARRTRVATIGLGYADGLPRCLSGRGAEVFAAGRRAPILGRISMDLTTVDVTDIPEDDLAPGDTVEVFGPNIPIDETAERAGTIGYELLTSLGPRVSRNWR</sequence>
<feature type="active site" description="Proton acceptor; specific for L-alanine" evidence="7">
    <location>
        <position position="278"/>
    </location>
</feature>
<feature type="domain" description="Alanine racemase C-terminal" evidence="8">
    <location>
        <begin position="257"/>
        <end position="384"/>
    </location>
</feature>
<dbReference type="InterPro" id="IPR011079">
    <property type="entry name" value="Ala_racemase_C"/>
</dbReference>
<evidence type="ECO:0000259" key="8">
    <source>
        <dbReference type="SMART" id="SM01005"/>
    </source>
</evidence>
<dbReference type="GO" id="GO:0008784">
    <property type="term" value="F:alanine racemase activity"/>
    <property type="evidence" value="ECO:0007669"/>
    <property type="project" value="UniProtKB-EC"/>
</dbReference>
<comment type="cofactor">
    <cofactor evidence="2 7">
        <name>pyridoxal 5'-phosphate</name>
        <dbReference type="ChEBI" id="CHEBI:597326"/>
    </cofactor>
</comment>
<keyword evidence="10" id="KW-1185">Reference proteome</keyword>
<organism evidence="9 10">
    <name type="scientific">Aureimonas populi</name>
    <dbReference type="NCBI Taxonomy" id="1701758"/>
    <lineage>
        <taxon>Bacteria</taxon>
        <taxon>Pseudomonadati</taxon>
        <taxon>Pseudomonadota</taxon>
        <taxon>Alphaproteobacteria</taxon>
        <taxon>Hyphomicrobiales</taxon>
        <taxon>Aurantimonadaceae</taxon>
        <taxon>Aureimonas</taxon>
    </lineage>
</organism>
<comment type="function">
    <text evidence="7">Catalyzes the interconversion of L-alanine and D-alanine. May also act on other amino acids.</text>
</comment>
<dbReference type="SUPFAM" id="SSF51419">
    <property type="entry name" value="PLP-binding barrel"/>
    <property type="match status" value="1"/>
</dbReference>
<evidence type="ECO:0000313" key="10">
    <source>
        <dbReference type="Proteomes" id="UP001597371"/>
    </source>
</evidence>
<keyword evidence="5 7" id="KW-0663">Pyridoxal phosphate</keyword>
<evidence type="ECO:0000256" key="7">
    <source>
        <dbReference type="HAMAP-Rule" id="MF_01201"/>
    </source>
</evidence>
<dbReference type="InterPro" id="IPR009006">
    <property type="entry name" value="Ala_racemase/Decarboxylase_C"/>
</dbReference>
<evidence type="ECO:0000256" key="3">
    <source>
        <dbReference type="ARBA" id="ARBA00007880"/>
    </source>
</evidence>
<evidence type="ECO:0000256" key="2">
    <source>
        <dbReference type="ARBA" id="ARBA00001933"/>
    </source>
</evidence>
<comment type="similarity">
    <text evidence="3 7">Belongs to the alanine racemase family.</text>
</comment>
<comment type="catalytic activity">
    <reaction evidence="1 7">
        <text>L-alanine = D-alanine</text>
        <dbReference type="Rhea" id="RHEA:20249"/>
        <dbReference type="ChEBI" id="CHEBI:57416"/>
        <dbReference type="ChEBI" id="CHEBI:57972"/>
        <dbReference type="EC" id="5.1.1.1"/>
    </reaction>
</comment>
<comment type="caution">
    <text evidence="9">The sequence shown here is derived from an EMBL/GenBank/DDBJ whole genome shotgun (WGS) entry which is preliminary data.</text>
</comment>
<dbReference type="PANTHER" id="PTHR30511:SF0">
    <property type="entry name" value="ALANINE RACEMASE, CATABOLIC-RELATED"/>
    <property type="match status" value="1"/>
</dbReference>
<proteinExistence type="inferred from homology"/>
<dbReference type="Pfam" id="PF00842">
    <property type="entry name" value="Ala_racemase_C"/>
    <property type="match status" value="1"/>
</dbReference>
<dbReference type="Pfam" id="PF01168">
    <property type="entry name" value="Ala_racemase_N"/>
    <property type="match status" value="1"/>
</dbReference>
<dbReference type="Proteomes" id="UP001597371">
    <property type="component" value="Unassembled WGS sequence"/>
</dbReference>
<dbReference type="InterPro" id="IPR029066">
    <property type="entry name" value="PLP-binding_barrel"/>
</dbReference>
<gene>
    <name evidence="9" type="primary">alr</name>
    <name evidence="9" type="ORF">ACFSKQ_01225</name>
</gene>
<protein>
    <recommendedName>
        <fullName evidence="4 7">Alanine racemase</fullName>
        <ecNumber evidence="4 7">5.1.1.1</ecNumber>
    </recommendedName>
</protein>
<accession>A0ABW5CFP3</accession>
<dbReference type="RefSeq" id="WP_209735986.1">
    <property type="nucleotide sequence ID" value="NZ_CP072611.1"/>
</dbReference>
<dbReference type="NCBIfam" id="TIGR00492">
    <property type="entry name" value="alr"/>
    <property type="match status" value="1"/>
</dbReference>
<evidence type="ECO:0000256" key="1">
    <source>
        <dbReference type="ARBA" id="ARBA00000316"/>
    </source>
</evidence>
<evidence type="ECO:0000313" key="9">
    <source>
        <dbReference type="EMBL" id="MFD2236084.1"/>
    </source>
</evidence>
<name>A0ABW5CFP3_9HYPH</name>
<evidence type="ECO:0000256" key="4">
    <source>
        <dbReference type="ARBA" id="ARBA00013089"/>
    </source>
</evidence>
<dbReference type="EC" id="5.1.1.1" evidence="4 7"/>
<dbReference type="SMART" id="SM01005">
    <property type="entry name" value="Ala_racemase_C"/>
    <property type="match status" value="1"/>
</dbReference>
<dbReference type="PRINTS" id="PR00992">
    <property type="entry name" value="ALARACEMASE"/>
</dbReference>
<comment type="pathway">
    <text evidence="7">Amino-acid biosynthesis; D-alanine biosynthesis; D-alanine from L-alanine: step 1/1.</text>
</comment>
<feature type="binding site" evidence="7">
    <location>
        <position position="157"/>
    </location>
    <ligand>
        <name>substrate</name>
    </ligand>
</feature>
<feature type="active site" description="Proton acceptor; specific for D-alanine" evidence="7">
    <location>
        <position position="58"/>
    </location>
</feature>
<dbReference type="PROSITE" id="PS00395">
    <property type="entry name" value="ALANINE_RACEMASE"/>
    <property type="match status" value="1"/>
</dbReference>
<dbReference type="HAMAP" id="MF_01201">
    <property type="entry name" value="Ala_racemase"/>
    <property type="match status" value="1"/>
</dbReference>
<evidence type="ECO:0000256" key="5">
    <source>
        <dbReference type="ARBA" id="ARBA00022898"/>
    </source>
</evidence>
<dbReference type="PANTHER" id="PTHR30511">
    <property type="entry name" value="ALANINE RACEMASE"/>
    <property type="match status" value="1"/>
</dbReference>
<evidence type="ECO:0000256" key="6">
    <source>
        <dbReference type="ARBA" id="ARBA00023235"/>
    </source>
</evidence>
<dbReference type="Gene3D" id="2.40.37.10">
    <property type="entry name" value="Lyase, Ornithine Decarboxylase, Chain A, domain 1"/>
    <property type="match status" value="1"/>
</dbReference>
<dbReference type="Gene3D" id="3.20.20.10">
    <property type="entry name" value="Alanine racemase"/>
    <property type="match status" value="1"/>
</dbReference>
<dbReference type="InterPro" id="IPR001608">
    <property type="entry name" value="Ala_racemase_N"/>
</dbReference>
<feature type="binding site" evidence="7">
    <location>
        <position position="327"/>
    </location>
    <ligand>
        <name>substrate</name>
    </ligand>
</feature>
<dbReference type="CDD" id="cd00430">
    <property type="entry name" value="PLPDE_III_AR"/>
    <property type="match status" value="1"/>
</dbReference>
<dbReference type="EMBL" id="JBHUIJ010000002">
    <property type="protein sequence ID" value="MFD2236084.1"/>
    <property type="molecule type" value="Genomic_DNA"/>
</dbReference>
<dbReference type="InterPro" id="IPR000821">
    <property type="entry name" value="Ala_racemase"/>
</dbReference>
<reference evidence="10" key="1">
    <citation type="journal article" date="2019" name="Int. J. Syst. Evol. Microbiol.">
        <title>The Global Catalogue of Microorganisms (GCM) 10K type strain sequencing project: providing services to taxonomists for standard genome sequencing and annotation.</title>
        <authorList>
            <consortium name="The Broad Institute Genomics Platform"/>
            <consortium name="The Broad Institute Genome Sequencing Center for Infectious Disease"/>
            <person name="Wu L."/>
            <person name="Ma J."/>
        </authorList>
    </citation>
    <scope>NUCLEOTIDE SEQUENCE [LARGE SCALE GENOMIC DNA]</scope>
    <source>
        <strain evidence="10">ZS-35-S2</strain>
    </source>
</reference>
<keyword evidence="6 7" id="KW-0413">Isomerase</keyword>
<dbReference type="InterPro" id="IPR020622">
    <property type="entry name" value="Ala_racemase_pyridoxalP-BS"/>
</dbReference>
<dbReference type="SUPFAM" id="SSF50621">
    <property type="entry name" value="Alanine racemase C-terminal domain-like"/>
    <property type="match status" value="1"/>
</dbReference>
<feature type="modified residue" description="N6-(pyridoxal phosphate)lysine" evidence="7">
    <location>
        <position position="58"/>
    </location>
</feature>